<dbReference type="Gene3D" id="1.25.40.10">
    <property type="entry name" value="Tetratricopeptide repeat domain"/>
    <property type="match status" value="1"/>
</dbReference>
<dbReference type="Pfam" id="PF06041">
    <property type="entry name" value="DUF924"/>
    <property type="match status" value="1"/>
</dbReference>
<dbReference type="InterPro" id="IPR011990">
    <property type="entry name" value="TPR-like_helical_dom_sf"/>
</dbReference>
<comment type="caution">
    <text evidence="1">The sequence shown here is derived from an EMBL/GenBank/DDBJ whole genome shotgun (WGS) entry which is preliminary data.</text>
</comment>
<evidence type="ECO:0000313" key="2">
    <source>
        <dbReference type="Proteomes" id="UP000266273"/>
    </source>
</evidence>
<evidence type="ECO:0000313" key="1">
    <source>
        <dbReference type="EMBL" id="RIA56668.1"/>
    </source>
</evidence>
<organism evidence="1 2">
    <name type="scientific">Dichotomicrobium thermohalophilum</name>
    <dbReference type="NCBI Taxonomy" id="933063"/>
    <lineage>
        <taxon>Bacteria</taxon>
        <taxon>Pseudomonadati</taxon>
        <taxon>Pseudomonadota</taxon>
        <taxon>Alphaproteobacteria</taxon>
        <taxon>Hyphomicrobiales</taxon>
        <taxon>Hyphomicrobiaceae</taxon>
        <taxon>Dichotomicrobium</taxon>
    </lineage>
</organism>
<dbReference type="Proteomes" id="UP000266273">
    <property type="component" value="Unassembled WGS sequence"/>
</dbReference>
<sequence length="185" mass="21597">MTAISLPPQALDVLNFWFEELTPEQWWRDQTLDKQITARFLDLYHRLRRKVPEEWRETPRGVLAAVLVLDQFPRNMFRGTAAAFATDAKARLLAHEAIQHEFDAELNVDERLFLYLPFEHSESPADQARALGLISALGNAQYTEFARQHKKVIDRFGRFPQRNAALVRMSTLEEDAFLEARETQW</sequence>
<protein>
    <submittedName>
        <fullName evidence="1">Uncharacterized protein (DUF924 family)</fullName>
    </submittedName>
</protein>
<keyword evidence="2" id="KW-1185">Reference proteome</keyword>
<dbReference type="Gene3D" id="1.20.58.320">
    <property type="entry name" value="TPR-like"/>
    <property type="match status" value="1"/>
</dbReference>
<accession>A0A397Q6J2</accession>
<proteinExistence type="predicted"/>
<dbReference type="EMBL" id="QXDF01000001">
    <property type="protein sequence ID" value="RIA56668.1"/>
    <property type="molecule type" value="Genomic_DNA"/>
</dbReference>
<name>A0A397Q6J2_9HYPH</name>
<gene>
    <name evidence="1" type="ORF">BXY53_1774</name>
</gene>
<reference evidence="1 2" key="1">
    <citation type="submission" date="2018-08" db="EMBL/GenBank/DDBJ databases">
        <title>Genomic Encyclopedia of Archaeal and Bacterial Type Strains, Phase II (KMG-II): from individual species to whole genera.</title>
        <authorList>
            <person name="Goeker M."/>
        </authorList>
    </citation>
    <scope>NUCLEOTIDE SEQUENCE [LARGE SCALE GENOMIC DNA]</scope>
    <source>
        <strain evidence="1 2">DSM 5002</strain>
    </source>
</reference>
<dbReference type="OrthoDB" id="7593450at2"/>
<dbReference type="RefSeq" id="WP_119061438.1">
    <property type="nucleotide sequence ID" value="NZ_QXDF01000001.1"/>
</dbReference>
<dbReference type="SUPFAM" id="SSF48452">
    <property type="entry name" value="TPR-like"/>
    <property type="match status" value="1"/>
</dbReference>
<dbReference type="AlphaFoldDB" id="A0A397Q6J2"/>
<dbReference type="InterPro" id="IPR010323">
    <property type="entry name" value="DUF924"/>
</dbReference>